<dbReference type="GO" id="GO:0016301">
    <property type="term" value="F:kinase activity"/>
    <property type="evidence" value="ECO:0007669"/>
    <property type="project" value="UniProtKB-KW"/>
</dbReference>
<dbReference type="EMBL" id="DSYK01000672">
    <property type="protein sequence ID" value="HGS22875.1"/>
    <property type="molecule type" value="Genomic_DNA"/>
</dbReference>
<dbReference type="InterPro" id="IPR036371">
    <property type="entry name" value="TPK_B1-bd_sf"/>
</dbReference>
<evidence type="ECO:0000256" key="2">
    <source>
        <dbReference type="ARBA" id="ARBA00022741"/>
    </source>
</evidence>
<dbReference type="SMART" id="SM00983">
    <property type="entry name" value="TPK_B1_binding"/>
    <property type="match status" value="1"/>
</dbReference>
<dbReference type="PANTHER" id="PTHR41299:SF1">
    <property type="entry name" value="THIAMINE PYROPHOSPHOKINASE"/>
    <property type="match status" value="1"/>
</dbReference>
<evidence type="ECO:0000259" key="6">
    <source>
        <dbReference type="SMART" id="SM00983"/>
    </source>
</evidence>
<evidence type="ECO:0000256" key="3">
    <source>
        <dbReference type="ARBA" id="ARBA00022777"/>
    </source>
</evidence>
<dbReference type="Pfam" id="PF04265">
    <property type="entry name" value="TPK_B1_binding"/>
    <property type="match status" value="1"/>
</dbReference>
<dbReference type="EC" id="2.7.6.2" evidence="5"/>
<keyword evidence="3 7" id="KW-0418">Kinase</keyword>
<evidence type="ECO:0000256" key="5">
    <source>
        <dbReference type="NCBIfam" id="TIGR01378"/>
    </source>
</evidence>
<dbReference type="GO" id="GO:0006772">
    <property type="term" value="P:thiamine metabolic process"/>
    <property type="evidence" value="ECO:0007669"/>
    <property type="project" value="UniProtKB-UniRule"/>
</dbReference>
<dbReference type="PANTHER" id="PTHR41299">
    <property type="entry name" value="THIAMINE PYROPHOSPHOKINASE"/>
    <property type="match status" value="1"/>
</dbReference>
<feature type="domain" description="Thiamin pyrophosphokinase thiamin-binding" evidence="6">
    <location>
        <begin position="162"/>
        <end position="221"/>
    </location>
</feature>
<gene>
    <name evidence="7" type="ORF">ENT37_13550</name>
</gene>
<evidence type="ECO:0000256" key="1">
    <source>
        <dbReference type="ARBA" id="ARBA00022679"/>
    </source>
</evidence>
<dbReference type="GO" id="GO:0009229">
    <property type="term" value="P:thiamine diphosphate biosynthetic process"/>
    <property type="evidence" value="ECO:0007669"/>
    <property type="project" value="InterPro"/>
</dbReference>
<comment type="caution">
    <text evidence="7">The sequence shown here is derived from an EMBL/GenBank/DDBJ whole genome shotgun (WGS) entry which is preliminary data.</text>
</comment>
<dbReference type="GO" id="GO:0004788">
    <property type="term" value="F:thiamine diphosphokinase activity"/>
    <property type="evidence" value="ECO:0007669"/>
    <property type="project" value="UniProtKB-UniRule"/>
</dbReference>
<organism evidence="7">
    <name type="scientific">Anaerolinea thermolimosa</name>
    <dbReference type="NCBI Taxonomy" id="229919"/>
    <lineage>
        <taxon>Bacteria</taxon>
        <taxon>Bacillati</taxon>
        <taxon>Chloroflexota</taxon>
        <taxon>Anaerolineae</taxon>
        <taxon>Anaerolineales</taxon>
        <taxon>Anaerolineaceae</taxon>
        <taxon>Anaerolinea</taxon>
    </lineage>
</organism>
<dbReference type="AlphaFoldDB" id="A0A7C4KIS4"/>
<dbReference type="Gene3D" id="3.40.50.10240">
    <property type="entry name" value="Thiamin pyrophosphokinase, catalytic domain"/>
    <property type="match status" value="1"/>
</dbReference>
<dbReference type="InterPro" id="IPR007373">
    <property type="entry name" value="Thiamin_PyroPKinase_B1-bd"/>
</dbReference>
<dbReference type="SUPFAM" id="SSF63999">
    <property type="entry name" value="Thiamin pyrophosphokinase, catalytic domain"/>
    <property type="match status" value="1"/>
</dbReference>
<keyword evidence="1 7" id="KW-0808">Transferase</keyword>
<dbReference type="GO" id="GO:0005524">
    <property type="term" value="F:ATP binding"/>
    <property type="evidence" value="ECO:0007669"/>
    <property type="project" value="UniProtKB-KW"/>
</dbReference>
<dbReference type="GO" id="GO:0030975">
    <property type="term" value="F:thiamine binding"/>
    <property type="evidence" value="ECO:0007669"/>
    <property type="project" value="InterPro"/>
</dbReference>
<evidence type="ECO:0000313" key="7">
    <source>
        <dbReference type="EMBL" id="HGS22875.1"/>
    </source>
</evidence>
<dbReference type="CDD" id="cd07995">
    <property type="entry name" value="TPK"/>
    <property type="match status" value="1"/>
</dbReference>
<keyword evidence="2" id="KW-0547">Nucleotide-binding</keyword>
<dbReference type="Pfam" id="PF04263">
    <property type="entry name" value="TPK_catalytic"/>
    <property type="match status" value="1"/>
</dbReference>
<dbReference type="SUPFAM" id="SSF63862">
    <property type="entry name" value="Thiamin pyrophosphokinase, substrate-binding domain"/>
    <property type="match status" value="1"/>
</dbReference>
<keyword evidence="4" id="KW-0067">ATP-binding</keyword>
<name>A0A7C4KIS4_9CHLR</name>
<proteinExistence type="predicted"/>
<evidence type="ECO:0000256" key="4">
    <source>
        <dbReference type="ARBA" id="ARBA00022840"/>
    </source>
</evidence>
<dbReference type="InterPro" id="IPR006282">
    <property type="entry name" value="Thi_PPkinase"/>
</dbReference>
<accession>A0A7C4KIS4</accession>
<dbReference type="InterPro" id="IPR007371">
    <property type="entry name" value="TPK_catalytic"/>
</dbReference>
<dbReference type="InterPro" id="IPR036759">
    <property type="entry name" value="TPK_catalytic_sf"/>
</dbReference>
<reference evidence="7" key="1">
    <citation type="journal article" date="2020" name="mSystems">
        <title>Genome- and Community-Level Interaction Insights into Carbon Utilization and Element Cycling Functions of Hydrothermarchaeota in Hydrothermal Sediment.</title>
        <authorList>
            <person name="Zhou Z."/>
            <person name="Liu Y."/>
            <person name="Xu W."/>
            <person name="Pan J."/>
            <person name="Luo Z.H."/>
            <person name="Li M."/>
        </authorList>
    </citation>
    <scope>NUCLEOTIDE SEQUENCE [LARGE SCALE GENOMIC DNA]</scope>
    <source>
        <strain evidence="7">SpSt-573</strain>
    </source>
</reference>
<dbReference type="InterPro" id="IPR053149">
    <property type="entry name" value="TPK"/>
</dbReference>
<sequence>MPFKDPPRRRVFCMPSKRALIFANGQLPDLSAAATLLQPEDLLIAADGGAHIILALGKTPHVIIGDLDSLLPGEVSPLQQAGAVILRHPPEKDETDLELALHYALQQGCTSLRVVGGLGGRIDQTLANIFLLASPALSATDIRLDDGREEVFLIRSAAILQGRPGDTVSLLPLGNPTRGVTTGGLRYPLKDETLWPDRSRGVSNEMTASEAFVRLSEGILICIHTRKAGNL</sequence>
<dbReference type="NCBIfam" id="TIGR01378">
    <property type="entry name" value="thi_PPkinase"/>
    <property type="match status" value="1"/>
</dbReference>
<protein>
    <recommendedName>
        <fullName evidence="5">Thiamine diphosphokinase</fullName>
        <ecNumber evidence="5">2.7.6.2</ecNumber>
    </recommendedName>
</protein>